<dbReference type="GO" id="GO:0003924">
    <property type="term" value="F:GTPase activity"/>
    <property type="evidence" value="ECO:0007669"/>
    <property type="project" value="InterPro"/>
</dbReference>
<feature type="coiled-coil region" evidence="5">
    <location>
        <begin position="422"/>
        <end position="503"/>
    </location>
</feature>
<evidence type="ECO:0000256" key="3">
    <source>
        <dbReference type="ARBA" id="ARBA00023134"/>
    </source>
</evidence>
<dbReference type="InterPro" id="IPR015894">
    <property type="entry name" value="Guanylate-bd_N"/>
</dbReference>
<evidence type="ECO:0000256" key="4">
    <source>
        <dbReference type="PROSITE-ProRule" id="PRU01052"/>
    </source>
</evidence>
<dbReference type="PANTHER" id="PTHR10751">
    <property type="entry name" value="GUANYLATE BINDING PROTEIN"/>
    <property type="match status" value="1"/>
</dbReference>
<feature type="domain" description="GB1/RHD3-type G" evidence="6">
    <location>
        <begin position="43"/>
        <end position="303"/>
    </location>
</feature>
<name>A0A9J6BMC7_POLVA</name>
<dbReference type="InterPro" id="IPR036543">
    <property type="entry name" value="Guanylate-bd_C_sf"/>
</dbReference>
<accession>A0A9J6BMC7</accession>
<keyword evidence="5" id="KW-0175">Coiled coil</keyword>
<keyword evidence="2" id="KW-0378">Hydrolase</keyword>
<dbReference type="Pfam" id="PF02263">
    <property type="entry name" value="GBP"/>
    <property type="match status" value="1"/>
</dbReference>
<keyword evidence="8" id="KW-1185">Reference proteome</keyword>
<dbReference type="Gene3D" id="3.40.50.300">
    <property type="entry name" value="P-loop containing nucleotide triphosphate hydrolases"/>
    <property type="match status" value="1"/>
</dbReference>
<dbReference type="AlphaFoldDB" id="A0A9J6BMC7"/>
<gene>
    <name evidence="7" type="ORF">PVAND_001045</name>
</gene>
<evidence type="ECO:0000256" key="5">
    <source>
        <dbReference type="SAM" id="Coils"/>
    </source>
</evidence>
<sequence length="668" mass="75951">MEKSTQNHPFGKAEILLKFTQNDEIEFFDEPLKKIFQHPHVVNRQIVAFSTIGSYRRGKSFFLDYCLRFLYANYQSINFPNNQLSNKKNWMGLPDEPLTGFSWRAGFARDTSGILIWNDVFLYTVPNTGENIAIIVMDTQGLFDNQTTVVNNSRIFALGSLFSSIQVLNLNGVVEENQLQYLQFATEYAKLAMKENENFGKPFQNLMFLIRDWAYITDYTYGIEGGEGYMKRFLGETSSNKEIKSVREHIHNSFENLGCFLLPYPGEFVSGRSGQYDGNWRLMKPEFKIELEILIQYLLSPNRLIVKKINGMTLNGAKYLEFMRIYLNIFKSTDLPKPKTLLEASIEVQMNSIADECFHKYIEQISLQKIDNLNDIYNVHRQCKILAFNLFKNSKKISNFKYEIKYKEILDERIEEFYTNWSEKEADKLRKEQEKIRIEQEKFRKAQEEERERKFNEKLEAERKQTEILFQMMQNQMKNEQIKIDERIAIEESRKERERLEELIGEFDPLAEKFFGLSAGPIVKAGVQMSANDAVFTGINLGDSVVKVGIEADNSEVFTGLNVGSAAKLGVNASSEDKELFGGLDVAGNKIGASVGFDKGVSAGVELGPVGKVGAGVSFDKGVAAGVELGPVGKVGFGIKKTDSNAVRVGLDLGFLGNVGINFPKFKK</sequence>
<protein>
    <recommendedName>
        <fullName evidence="6">GB1/RHD3-type G domain-containing protein</fullName>
    </recommendedName>
</protein>
<dbReference type="InterPro" id="IPR027417">
    <property type="entry name" value="P-loop_NTPase"/>
</dbReference>
<dbReference type="InterPro" id="IPR030386">
    <property type="entry name" value="G_GB1_RHD3_dom"/>
</dbReference>
<evidence type="ECO:0000313" key="8">
    <source>
        <dbReference type="Proteomes" id="UP001107558"/>
    </source>
</evidence>
<dbReference type="PROSITE" id="PS51715">
    <property type="entry name" value="G_GB1_RHD3"/>
    <property type="match status" value="1"/>
</dbReference>
<comment type="caution">
    <text evidence="7">The sequence shown here is derived from an EMBL/GenBank/DDBJ whole genome shotgun (WGS) entry which is preliminary data.</text>
</comment>
<proteinExistence type="inferred from homology"/>
<dbReference type="Gene3D" id="1.20.58.420">
    <property type="entry name" value="AHSP"/>
    <property type="match status" value="1"/>
</dbReference>
<reference evidence="7" key="1">
    <citation type="submission" date="2021-03" db="EMBL/GenBank/DDBJ databases">
        <title>Chromosome level genome of the anhydrobiotic midge Polypedilum vanderplanki.</title>
        <authorList>
            <person name="Yoshida Y."/>
            <person name="Kikawada T."/>
            <person name="Gusev O."/>
        </authorList>
    </citation>
    <scope>NUCLEOTIDE SEQUENCE</scope>
    <source>
        <strain evidence="7">NIAS01</strain>
        <tissue evidence="7">Whole body or cell culture</tissue>
    </source>
</reference>
<evidence type="ECO:0000259" key="6">
    <source>
        <dbReference type="PROSITE" id="PS51715"/>
    </source>
</evidence>
<keyword evidence="1" id="KW-0547">Nucleotide-binding</keyword>
<dbReference type="EMBL" id="JADBJN010000003">
    <property type="protein sequence ID" value="KAG5670807.1"/>
    <property type="molecule type" value="Genomic_DNA"/>
</dbReference>
<dbReference type="SUPFAM" id="SSF48340">
    <property type="entry name" value="Interferon-induced guanylate-binding protein 1 (GBP1), C-terminal domain"/>
    <property type="match status" value="1"/>
</dbReference>
<dbReference type="SUPFAM" id="SSF52540">
    <property type="entry name" value="P-loop containing nucleoside triphosphate hydrolases"/>
    <property type="match status" value="1"/>
</dbReference>
<comment type="similarity">
    <text evidence="4">Belongs to the TRAFAC class dynamin-like GTPase superfamily. GB1/RHD3 GTPase family.</text>
</comment>
<evidence type="ECO:0000256" key="1">
    <source>
        <dbReference type="ARBA" id="ARBA00022741"/>
    </source>
</evidence>
<dbReference type="Proteomes" id="UP001107558">
    <property type="component" value="Chromosome 3"/>
</dbReference>
<keyword evidence="3" id="KW-0342">GTP-binding</keyword>
<dbReference type="OrthoDB" id="7788754at2759"/>
<evidence type="ECO:0000256" key="2">
    <source>
        <dbReference type="ARBA" id="ARBA00022801"/>
    </source>
</evidence>
<evidence type="ECO:0000313" key="7">
    <source>
        <dbReference type="EMBL" id="KAG5670807.1"/>
    </source>
</evidence>
<dbReference type="GO" id="GO:0005525">
    <property type="term" value="F:GTP binding"/>
    <property type="evidence" value="ECO:0007669"/>
    <property type="project" value="UniProtKB-KW"/>
</dbReference>
<organism evidence="7 8">
    <name type="scientific">Polypedilum vanderplanki</name>
    <name type="common">Sleeping chironomid midge</name>
    <dbReference type="NCBI Taxonomy" id="319348"/>
    <lineage>
        <taxon>Eukaryota</taxon>
        <taxon>Metazoa</taxon>
        <taxon>Ecdysozoa</taxon>
        <taxon>Arthropoda</taxon>
        <taxon>Hexapoda</taxon>
        <taxon>Insecta</taxon>
        <taxon>Pterygota</taxon>
        <taxon>Neoptera</taxon>
        <taxon>Endopterygota</taxon>
        <taxon>Diptera</taxon>
        <taxon>Nematocera</taxon>
        <taxon>Chironomoidea</taxon>
        <taxon>Chironomidae</taxon>
        <taxon>Chironominae</taxon>
        <taxon>Polypedilum</taxon>
        <taxon>Polypedilum</taxon>
    </lineage>
</organism>